<dbReference type="InterPro" id="IPR017455">
    <property type="entry name" value="Znf_FYVE-rel"/>
</dbReference>
<evidence type="ECO:0000256" key="5">
    <source>
        <dbReference type="SAM" id="MobiDB-lite"/>
    </source>
</evidence>
<dbReference type="Gene3D" id="3.30.40.10">
    <property type="entry name" value="Zinc/RING finger domain, C3HC4 (zinc finger)"/>
    <property type="match status" value="1"/>
</dbReference>
<dbReference type="EMBL" id="KI913956">
    <property type="protein sequence ID" value="ETW05657.1"/>
    <property type="molecule type" value="Genomic_DNA"/>
</dbReference>
<dbReference type="RefSeq" id="XP_008865434.1">
    <property type="nucleotide sequence ID" value="XM_008867212.1"/>
</dbReference>
<keyword evidence="1" id="KW-0479">Metal-binding</keyword>
<proteinExistence type="predicted"/>
<evidence type="ECO:0000259" key="6">
    <source>
        <dbReference type="PROSITE" id="PS50178"/>
    </source>
</evidence>
<dbReference type="Pfam" id="PF01590">
    <property type="entry name" value="GAF"/>
    <property type="match status" value="1"/>
</dbReference>
<dbReference type="VEuPathDB" id="FungiDB:H310_03380"/>
<name>A0A024UIF5_9STRA</name>
<dbReference type="Gene3D" id="3.30.450.40">
    <property type="match status" value="1"/>
</dbReference>
<dbReference type="InterPro" id="IPR000306">
    <property type="entry name" value="Znf_FYVE"/>
</dbReference>
<keyword evidence="3" id="KW-0862">Zinc</keyword>
<sequence length="473" mass="51621">MNSTSSARSESGRSSSAMSRAAKSSTSSNATHLTVDQLMHYDNWVPDSERHRCLVCTRTFGNFRRKHHCRRCGEVVCSGCLLKKMARLPLKGSLEVKICMNCVLLDTEGPDNSVTMSMRENSTTASSRSSRSQDGHCYGQPSSPSASSHIAHEMDDDDAMMSMHPANNTLDHSWRYPWPKPPVLADEDERLDVLLGYDIIDSPSEEKYDIACTLAANSMKCPLAVVSFIDKERQWFKASVGLAQGEIPRNVSFCAHTIQSTQPLVVWNTMLDLRFVKNPLVTGNAAIRFYAGVPLVAPTGHVIGTIAVFDNQPRQSVDVAMLVKLSIVVMKYLEERRNTNAALAASKHVTEQTPVAAPVVPPSLPRRLSQVRRPSDVTSPLSTLPPAPVTSNASQELMAAPAPVSTVAETAAPGANMEAILMNLLSKTTETQQQLATQQGRMFMTLGQHSEQIDKLADAVARMEAKLTTTSVV</sequence>
<dbReference type="InterPro" id="IPR003018">
    <property type="entry name" value="GAF"/>
</dbReference>
<dbReference type="STRING" id="157072.A0A024UIF5"/>
<dbReference type="SMART" id="SM00064">
    <property type="entry name" value="FYVE"/>
    <property type="match status" value="1"/>
</dbReference>
<dbReference type="AlphaFoldDB" id="A0A024UIF5"/>
<dbReference type="InterPro" id="IPR029016">
    <property type="entry name" value="GAF-like_dom_sf"/>
</dbReference>
<feature type="domain" description="FYVE-type" evidence="6">
    <location>
        <begin position="47"/>
        <end position="102"/>
    </location>
</feature>
<dbReference type="SMART" id="SM00065">
    <property type="entry name" value="GAF"/>
    <property type="match status" value="1"/>
</dbReference>
<dbReference type="InterPro" id="IPR011011">
    <property type="entry name" value="Znf_FYVE_PHD"/>
</dbReference>
<keyword evidence="2 4" id="KW-0863">Zinc-finger</keyword>
<dbReference type="Pfam" id="PF01363">
    <property type="entry name" value="FYVE"/>
    <property type="match status" value="1"/>
</dbReference>
<dbReference type="eggNOG" id="KOG0230">
    <property type="taxonomic scope" value="Eukaryota"/>
</dbReference>
<evidence type="ECO:0000256" key="3">
    <source>
        <dbReference type="ARBA" id="ARBA00022833"/>
    </source>
</evidence>
<evidence type="ECO:0000256" key="4">
    <source>
        <dbReference type="PROSITE-ProRule" id="PRU00091"/>
    </source>
</evidence>
<gene>
    <name evidence="7" type="ORF">H310_03380</name>
</gene>
<dbReference type="PANTHER" id="PTHR43102:SF2">
    <property type="entry name" value="GAF DOMAIN-CONTAINING PROTEIN"/>
    <property type="match status" value="1"/>
</dbReference>
<dbReference type="GO" id="GO:0008270">
    <property type="term" value="F:zinc ion binding"/>
    <property type="evidence" value="ECO:0007669"/>
    <property type="project" value="UniProtKB-KW"/>
</dbReference>
<dbReference type="SUPFAM" id="SSF57903">
    <property type="entry name" value="FYVE/PHD zinc finger"/>
    <property type="match status" value="1"/>
</dbReference>
<feature type="compositionally biased region" description="Polar residues" evidence="5">
    <location>
        <begin position="111"/>
        <end position="121"/>
    </location>
</feature>
<evidence type="ECO:0000256" key="1">
    <source>
        <dbReference type="ARBA" id="ARBA00022723"/>
    </source>
</evidence>
<accession>A0A024UIF5</accession>
<dbReference type="PANTHER" id="PTHR43102">
    <property type="entry name" value="SLR1143 PROTEIN"/>
    <property type="match status" value="1"/>
</dbReference>
<dbReference type="InterPro" id="IPR013083">
    <property type="entry name" value="Znf_RING/FYVE/PHD"/>
</dbReference>
<protein>
    <recommendedName>
        <fullName evidence="6">FYVE-type domain-containing protein</fullName>
    </recommendedName>
</protein>
<feature type="compositionally biased region" description="Low complexity" evidence="5">
    <location>
        <begin position="122"/>
        <end position="132"/>
    </location>
</feature>
<reference evidence="7" key="1">
    <citation type="submission" date="2013-12" db="EMBL/GenBank/DDBJ databases">
        <title>The Genome Sequence of Aphanomyces invadans NJM9701.</title>
        <authorList>
            <consortium name="The Broad Institute Genomics Platform"/>
            <person name="Russ C."/>
            <person name="Tyler B."/>
            <person name="van West P."/>
            <person name="Dieguez-Uribeondo J."/>
            <person name="Young S.K."/>
            <person name="Zeng Q."/>
            <person name="Gargeya S."/>
            <person name="Fitzgerald M."/>
            <person name="Abouelleil A."/>
            <person name="Alvarado L."/>
            <person name="Chapman S.B."/>
            <person name="Gainer-Dewar J."/>
            <person name="Goldberg J."/>
            <person name="Griggs A."/>
            <person name="Gujja S."/>
            <person name="Hansen M."/>
            <person name="Howarth C."/>
            <person name="Imamovic A."/>
            <person name="Ireland A."/>
            <person name="Larimer J."/>
            <person name="McCowan C."/>
            <person name="Murphy C."/>
            <person name="Pearson M."/>
            <person name="Poon T.W."/>
            <person name="Priest M."/>
            <person name="Roberts A."/>
            <person name="Saif S."/>
            <person name="Shea T."/>
            <person name="Sykes S."/>
            <person name="Wortman J."/>
            <person name="Nusbaum C."/>
            <person name="Birren B."/>
        </authorList>
    </citation>
    <scope>NUCLEOTIDE SEQUENCE [LARGE SCALE GENOMIC DNA]</scope>
    <source>
        <strain evidence="7">NJM9701</strain>
    </source>
</reference>
<evidence type="ECO:0000256" key="2">
    <source>
        <dbReference type="ARBA" id="ARBA00022771"/>
    </source>
</evidence>
<organism evidence="7">
    <name type="scientific">Aphanomyces invadans</name>
    <dbReference type="NCBI Taxonomy" id="157072"/>
    <lineage>
        <taxon>Eukaryota</taxon>
        <taxon>Sar</taxon>
        <taxon>Stramenopiles</taxon>
        <taxon>Oomycota</taxon>
        <taxon>Saprolegniomycetes</taxon>
        <taxon>Saprolegniales</taxon>
        <taxon>Verrucalvaceae</taxon>
        <taxon>Aphanomyces</taxon>
    </lineage>
</organism>
<feature type="region of interest" description="Disordered" evidence="5">
    <location>
        <begin position="111"/>
        <end position="150"/>
    </location>
</feature>
<dbReference type="SUPFAM" id="SSF55781">
    <property type="entry name" value="GAF domain-like"/>
    <property type="match status" value="1"/>
</dbReference>
<feature type="region of interest" description="Disordered" evidence="5">
    <location>
        <begin position="1"/>
        <end position="29"/>
    </location>
</feature>
<feature type="region of interest" description="Disordered" evidence="5">
    <location>
        <begin position="370"/>
        <end position="390"/>
    </location>
</feature>
<dbReference type="OrthoDB" id="303614at2759"/>
<dbReference type="PROSITE" id="PS50178">
    <property type="entry name" value="ZF_FYVE"/>
    <property type="match status" value="1"/>
</dbReference>
<evidence type="ECO:0000313" key="7">
    <source>
        <dbReference type="EMBL" id="ETW05657.1"/>
    </source>
</evidence>
<dbReference type="GeneID" id="20080430"/>